<keyword evidence="2" id="KW-1185">Reference proteome</keyword>
<dbReference type="AlphaFoldDB" id="A0A2S2DU84"/>
<dbReference type="Pfam" id="PF00034">
    <property type="entry name" value="Cytochrom_C"/>
    <property type="match status" value="1"/>
</dbReference>
<dbReference type="EMBL" id="CP029346">
    <property type="protein sequence ID" value="AWL08958.1"/>
    <property type="molecule type" value="Genomic_DNA"/>
</dbReference>
<evidence type="ECO:0000313" key="2">
    <source>
        <dbReference type="Proteomes" id="UP000245468"/>
    </source>
</evidence>
<dbReference type="SUPFAM" id="SSF46626">
    <property type="entry name" value="Cytochrome c"/>
    <property type="match status" value="1"/>
</dbReference>
<dbReference type="PROSITE" id="PS51257">
    <property type="entry name" value="PROKAR_LIPOPROTEIN"/>
    <property type="match status" value="1"/>
</dbReference>
<dbReference type="PANTHER" id="PTHR35008:SF4">
    <property type="entry name" value="BLL4482 PROTEIN"/>
    <property type="match status" value="1"/>
</dbReference>
<reference evidence="2" key="1">
    <citation type="submission" date="2018-05" db="EMBL/GenBank/DDBJ databases">
        <title>Pseudarcicella sp. HME7025 Genome sequencing and assembly.</title>
        <authorList>
            <person name="Kim H."/>
            <person name="Kang H."/>
            <person name="Joh K."/>
        </authorList>
    </citation>
    <scope>NUCLEOTIDE SEQUENCE [LARGE SCALE GENOMIC DNA]</scope>
    <source>
        <strain evidence="2">HME7025</strain>
    </source>
</reference>
<protein>
    <submittedName>
        <fullName evidence="1">Uncharacterized protein</fullName>
    </submittedName>
</protein>
<gene>
    <name evidence="1" type="ORF">HME7025_01094</name>
</gene>
<organism evidence="1 2">
    <name type="scientific">Aquirufa nivalisilvae</name>
    <dbReference type="NCBI Taxonomy" id="2516557"/>
    <lineage>
        <taxon>Bacteria</taxon>
        <taxon>Pseudomonadati</taxon>
        <taxon>Bacteroidota</taxon>
        <taxon>Cytophagia</taxon>
        <taxon>Cytophagales</taxon>
        <taxon>Flectobacillaceae</taxon>
        <taxon>Aquirufa</taxon>
    </lineage>
</organism>
<dbReference type="KEGG" id="psez:HME7025_01094"/>
<dbReference type="RefSeq" id="WP_109322671.1">
    <property type="nucleotide sequence ID" value="NZ_CP029346.1"/>
</dbReference>
<dbReference type="PANTHER" id="PTHR35008">
    <property type="entry name" value="BLL4482 PROTEIN-RELATED"/>
    <property type="match status" value="1"/>
</dbReference>
<dbReference type="InterPro" id="IPR009056">
    <property type="entry name" value="Cyt_c-like_dom"/>
</dbReference>
<dbReference type="GO" id="GO:0020037">
    <property type="term" value="F:heme binding"/>
    <property type="evidence" value="ECO:0007669"/>
    <property type="project" value="InterPro"/>
</dbReference>
<dbReference type="OrthoDB" id="9809720at2"/>
<dbReference type="Proteomes" id="UP000245468">
    <property type="component" value="Chromosome"/>
</dbReference>
<proteinExistence type="predicted"/>
<sequence length="197" mass="21733">MNHSKPLVWAMLGFGLACSIASCSTQENKSEKPTVSVNSEKEIIQRGEYLVTTMGCNDCHSPKKMGPKGPEIIPELLLSGYPSDRPIVKFDSPLIKQGFAQLYPDLTAAAGPWGVSFAANLTPDESGIGNWTEDQFKLALTKGKFKGLEHERMLLPPMPWFNFINLKDEDAHAMFQYLKSLKPVKNVVPAPIAPNNM</sequence>
<accession>A0A2S2DU84</accession>
<dbReference type="PROSITE" id="PS51007">
    <property type="entry name" value="CYTC"/>
    <property type="match status" value="1"/>
</dbReference>
<dbReference type="InterPro" id="IPR051459">
    <property type="entry name" value="Cytochrome_c-type_DH"/>
</dbReference>
<dbReference type="GO" id="GO:0009055">
    <property type="term" value="F:electron transfer activity"/>
    <property type="evidence" value="ECO:0007669"/>
    <property type="project" value="InterPro"/>
</dbReference>
<evidence type="ECO:0000313" key="1">
    <source>
        <dbReference type="EMBL" id="AWL08958.1"/>
    </source>
</evidence>
<dbReference type="Gene3D" id="1.10.760.10">
    <property type="entry name" value="Cytochrome c-like domain"/>
    <property type="match status" value="1"/>
</dbReference>
<name>A0A2S2DU84_9BACT</name>
<dbReference type="InterPro" id="IPR036909">
    <property type="entry name" value="Cyt_c-like_dom_sf"/>
</dbReference>